<dbReference type="AlphaFoldDB" id="A0A1W1UJ61"/>
<dbReference type="Proteomes" id="UP000192731">
    <property type="component" value="Unassembled WGS sequence"/>
</dbReference>
<accession>A0A1W1UJ61</accession>
<evidence type="ECO:0000313" key="3">
    <source>
        <dbReference type="Proteomes" id="UP000192731"/>
    </source>
</evidence>
<reference evidence="2 3" key="1">
    <citation type="submission" date="2017-04" db="EMBL/GenBank/DDBJ databases">
        <authorList>
            <person name="Afonso C.L."/>
            <person name="Miller P.J."/>
            <person name="Scott M.A."/>
            <person name="Spackman E."/>
            <person name="Goraichik I."/>
            <person name="Dimitrov K.M."/>
            <person name="Suarez D.L."/>
            <person name="Swayne D.E."/>
        </authorList>
    </citation>
    <scope>NUCLEOTIDE SEQUENCE [LARGE SCALE GENOMIC DNA]</scope>
    <source>
        <strain evidence="2 3">DSM 11270</strain>
    </source>
</reference>
<dbReference type="InterPro" id="IPR042099">
    <property type="entry name" value="ANL_N_sf"/>
</dbReference>
<feature type="domain" description="Acyl-protein synthetase LuxE" evidence="1">
    <location>
        <begin position="23"/>
        <end position="351"/>
    </location>
</feature>
<name>A0A1W1UJ61_DESTI</name>
<dbReference type="InterPro" id="IPR007534">
    <property type="entry name" value="LuxE"/>
</dbReference>
<sequence length="361" mass="41204">MSEQEVINYVSKFIVQGHASDEQFNELALYLYAYHYKHNLPYQKYCRLKGITPRTVKTWRQIPPVPVDAFKDFSLSCINPDKAERIFMTSGTTQGIRGKHYHPNLYLYDLSMKYNFRERFMGKNEKIHMGILFPTEEEMPNSSLAHYLAFALQEFGTEHSSYFIDDNGLKIEYLIEKLEHFEKSGEPCALLGASYSFVHILDELEKMGKVFNLPKESRILDTGGFKNQSREMNLDNFYNRLSSCFGVDRKNCINMYGMTELSTQFYDNGNMVIPSIKSGPHWIKTRVINPITGQDVPKGEKGLLVHCDLANFNSVTTILTEDIGVEVENGFLLLGRSEGAEAKGCSIAVEEFIQAKKGVSL</sequence>
<dbReference type="SUPFAM" id="SSF56801">
    <property type="entry name" value="Acetyl-CoA synthetase-like"/>
    <property type="match status" value="1"/>
</dbReference>
<dbReference type="Gene3D" id="3.40.50.12780">
    <property type="entry name" value="N-terminal domain of ligase-like"/>
    <property type="match status" value="1"/>
</dbReference>
<dbReference type="OrthoDB" id="182577at2"/>
<organism evidence="2 3">
    <name type="scientific">Desulfonispora thiosulfatigenes DSM 11270</name>
    <dbReference type="NCBI Taxonomy" id="656914"/>
    <lineage>
        <taxon>Bacteria</taxon>
        <taxon>Bacillati</taxon>
        <taxon>Bacillota</taxon>
        <taxon>Clostridia</taxon>
        <taxon>Eubacteriales</taxon>
        <taxon>Peptococcaceae</taxon>
        <taxon>Desulfonispora</taxon>
    </lineage>
</organism>
<dbReference type="STRING" id="656914.SAMN00017405_1999"/>
<dbReference type="GO" id="GO:0047474">
    <property type="term" value="F:long-chain fatty acid--protein ligase activity"/>
    <property type="evidence" value="ECO:0007669"/>
    <property type="project" value="InterPro"/>
</dbReference>
<dbReference type="RefSeq" id="WP_084052037.1">
    <property type="nucleotide sequence ID" value="NZ_FWWT01000006.1"/>
</dbReference>
<evidence type="ECO:0000313" key="2">
    <source>
        <dbReference type="EMBL" id="SMB80831.1"/>
    </source>
</evidence>
<gene>
    <name evidence="2" type="ORF">SAMN00017405_1999</name>
</gene>
<dbReference type="GO" id="GO:0008218">
    <property type="term" value="P:bioluminescence"/>
    <property type="evidence" value="ECO:0007669"/>
    <property type="project" value="InterPro"/>
</dbReference>
<dbReference type="EMBL" id="FWWT01000006">
    <property type="protein sequence ID" value="SMB80831.1"/>
    <property type="molecule type" value="Genomic_DNA"/>
</dbReference>
<dbReference type="Pfam" id="PF04443">
    <property type="entry name" value="LuxE"/>
    <property type="match status" value="1"/>
</dbReference>
<proteinExistence type="predicted"/>
<evidence type="ECO:0000259" key="1">
    <source>
        <dbReference type="Pfam" id="PF04443"/>
    </source>
</evidence>
<protein>
    <submittedName>
        <fullName evidence="2">Acyl-protein synthetase, LuxE</fullName>
    </submittedName>
</protein>
<keyword evidence="3" id="KW-1185">Reference proteome</keyword>